<sequence>MTDFNKAHESDIEKLGQLRDYFASYRALPSYSYMQTLLNVGSKNTIAKLVARLKLMGFLEIAPDKKLSPGKRFFERPLSSNTVQAGAFTATYNDGGDYITIDEYLVKKPSVTELIPVKGDSMKDLGILDGDTVIVEKRPFANIGDIVVAIIDDKFTIKTLGKEKDMFVLIPANKDFDVIRPKEQFAIYGVVAGQFRSY</sequence>
<dbReference type="InterPro" id="IPR015927">
    <property type="entry name" value="Peptidase_S24_S26A/B/C"/>
</dbReference>
<dbReference type="GO" id="GO:0003677">
    <property type="term" value="F:DNA binding"/>
    <property type="evidence" value="ECO:0007669"/>
    <property type="project" value="InterPro"/>
</dbReference>
<keyword evidence="5" id="KW-0234">DNA repair</keyword>
<keyword evidence="4 7" id="KW-0068">Autocatalytic cleavage</keyword>
<keyword evidence="10" id="KW-1185">Reference proteome</keyword>
<dbReference type="GO" id="GO:0006281">
    <property type="term" value="P:DNA repair"/>
    <property type="evidence" value="ECO:0007669"/>
    <property type="project" value="UniProtKB-KW"/>
</dbReference>
<evidence type="ECO:0000313" key="10">
    <source>
        <dbReference type="Proteomes" id="UP000297706"/>
    </source>
</evidence>
<dbReference type="CDD" id="cd06529">
    <property type="entry name" value="S24_LexA-like"/>
    <property type="match status" value="1"/>
</dbReference>
<evidence type="ECO:0000256" key="2">
    <source>
        <dbReference type="ARBA" id="ARBA00022763"/>
    </source>
</evidence>
<dbReference type="Pfam" id="PF00717">
    <property type="entry name" value="Peptidase_S24"/>
    <property type="match status" value="1"/>
</dbReference>
<keyword evidence="3 7" id="KW-0378">Hydrolase</keyword>
<dbReference type="PRINTS" id="PR00726">
    <property type="entry name" value="LEXASERPTASE"/>
</dbReference>
<dbReference type="PANTHER" id="PTHR33516:SF2">
    <property type="entry name" value="LEXA REPRESSOR-RELATED"/>
    <property type="match status" value="1"/>
</dbReference>
<dbReference type="GO" id="GO:0016787">
    <property type="term" value="F:hydrolase activity"/>
    <property type="evidence" value="ECO:0007669"/>
    <property type="project" value="UniProtKB-KW"/>
</dbReference>
<dbReference type="Proteomes" id="UP000297706">
    <property type="component" value="Unassembled WGS sequence"/>
</dbReference>
<proteinExistence type="inferred from homology"/>
<organism evidence="9 10">
    <name type="scientific">Methylotenera oryzisoli</name>
    <dbReference type="NCBI Taxonomy" id="2080758"/>
    <lineage>
        <taxon>Bacteria</taxon>
        <taxon>Pseudomonadati</taxon>
        <taxon>Pseudomonadota</taxon>
        <taxon>Betaproteobacteria</taxon>
        <taxon>Nitrosomonadales</taxon>
        <taxon>Methylophilaceae</taxon>
        <taxon>Methylotenera</taxon>
    </lineage>
</organism>
<dbReference type="GO" id="GO:0006355">
    <property type="term" value="P:regulation of DNA-templated transcription"/>
    <property type="evidence" value="ECO:0007669"/>
    <property type="project" value="InterPro"/>
</dbReference>
<dbReference type="InterPro" id="IPR050077">
    <property type="entry name" value="LexA_repressor"/>
</dbReference>
<name>A0A4Y9VUL8_9PROT</name>
<reference evidence="9 10" key="1">
    <citation type="submission" date="2018-02" db="EMBL/GenBank/DDBJ databases">
        <title>A novel lanthanide dependent methylotroph, Methylotenera sp. La3113.</title>
        <authorList>
            <person name="Lv H."/>
            <person name="Tani A."/>
        </authorList>
    </citation>
    <scope>NUCLEOTIDE SEQUENCE [LARGE SCALE GENOMIC DNA]</scope>
    <source>
        <strain evidence="9 10">La3113</strain>
    </source>
</reference>
<evidence type="ECO:0000256" key="5">
    <source>
        <dbReference type="ARBA" id="ARBA00023204"/>
    </source>
</evidence>
<gene>
    <name evidence="9" type="ORF">C3Y98_01265</name>
</gene>
<feature type="domain" description="Peptidase S24/S26A/S26B/S26C" evidence="8">
    <location>
        <begin position="79"/>
        <end position="191"/>
    </location>
</feature>
<dbReference type="InterPro" id="IPR006197">
    <property type="entry name" value="Peptidase_S24_LexA"/>
</dbReference>
<dbReference type="Gene3D" id="2.10.109.10">
    <property type="entry name" value="Umud Fragment, subunit A"/>
    <property type="match status" value="1"/>
</dbReference>
<dbReference type="RefSeq" id="WP_135276322.1">
    <property type="nucleotide sequence ID" value="NZ_PQVH01000002.1"/>
</dbReference>
<protein>
    <submittedName>
        <fullName evidence="9">LexA family transcriptional repressor</fullName>
    </submittedName>
</protein>
<evidence type="ECO:0000259" key="8">
    <source>
        <dbReference type="Pfam" id="PF00717"/>
    </source>
</evidence>
<dbReference type="SUPFAM" id="SSF51306">
    <property type="entry name" value="LexA/Signal peptidase"/>
    <property type="match status" value="1"/>
</dbReference>
<comment type="similarity">
    <text evidence="1 7">Belongs to the peptidase S24 family.</text>
</comment>
<evidence type="ECO:0000256" key="1">
    <source>
        <dbReference type="ARBA" id="ARBA00007484"/>
    </source>
</evidence>
<dbReference type="EMBL" id="PQVH01000002">
    <property type="protein sequence ID" value="TFW73014.1"/>
    <property type="molecule type" value="Genomic_DNA"/>
</dbReference>
<evidence type="ECO:0000256" key="4">
    <source>
        <dbReference type="ARBA" id="ARBA00022813"/>
    </source>
</evidence>
<evidence type="ECO:0000256" key="6">
    <source>
        <dbReference type="ARBA" id="ARBA00023236"/>
    </source>
</evidence>
<evidence type="ECO:0000256" key="7">
    <source>
        <dbReference type="RuleBase" id="RU003991"/>
    </source>
</evidence>
<dbReference type="AlphaFoldDB" id="A0A4Y9VUL8"/>
<dbReference type="PANTHER" id="PTHR33516">
    <property type="entry name" value="LEXA REPRESSOR"/>
    <property type="match status" value="1"/>
</dbReference>
<evidence type="ECO:0000256" key="3">
    <source>
        <dbReference type="ARBA" id="ARBA00022801"/>
    </source>
</evidence>
<keyword evidence="6" id="KW-0742">SOS response</keyword>
<keyword evidence="2" id="KW-0227">DNA damage</keyword>
<evidence type="ECO:0000313" key="9">
    <source>
        <dbReference type="EMBL" id="TFW73014.1"/>
    </source>
</evidence>
<dbReference type="InterPro" id="IPR036286">
    <property type="entry name" value="LexA/Signal_pep-like_sf"/>
</dbReference>
<accession>A0A4Y9VUL8</accession>
<dbReference type="GO" id="GO:0009432">
    <property type="term" value="P:SOS response"/>
    <property type="evidence" value="ECO:0007669"/>
    <property type="project" value="UniProtKB-KW"/>
</dbReference>
<dbReference type="OrthoDB" id="9802364at2"/>
<comment type="caution">
    <text evidence="9">The sequence shown here is derived from an EMBL/GenBank/DDBJ whole genome shotgun (WGS) entry which is preliminary data.</text>
</comment>
<dbReference type="InterPro" id="IPR039418">
    <property type="entry name" value="LexA-like"/>
</dbReference>